<feature type="compositionally biased region" description="Acidic residues" evidence="1">
    <location>
        <begin position="36"/>
        <end position="53"/>
    </location>
</feature>
<evidence type="ECO:0000313" key="2">
    <source>
        <dbReference type="EMBL" id="OJJ71212.1"/>
    </source>
</evidence>
<dbReference type="Proteomes" id="UP000184499">
    <property type="component" value="Unassembled WGS sequence"/>
</dbReference>
<organism evidence="2 3">
    <name type="scientific">Aspergillus brasiliensis (strain CBS 101740 / IMI 381727 / IBT 21946)</name>
    <dbReference type="NCBI Taxonomy" id="767769"/>
    <lineage>
        <taxon>Eukaryota</taxon>
        <taxon>Fungi</taxon>
        <taxon>Dikarya</taxon>
        <taxon>Ascomycota</taxon>
        <taxon>Pezizomycotina</taxon>
        <taxon>Eurotiomycetes</taxon>
        <taxon>Eurotiomycetidae</taxon>
        <taxon>Eurotiales</taxon>
        <taxon>Aspergillaceae</taxon>
        <taxon>Aspergillus</taxon>
        <taxon>Aspergillus subgen. Circumdati</taxon>
    </lineage>
</organism>
<reference evidence="3" key="1">
    <citation type="journal article" date="2017" name="Genome Biol.">
        <title>Comparative genomics reveals high biological diversity and specific adaptations in the industrially and medically important fungal genus Aspergillus.</title>
        <authorList>
            <person name="de Vries R.P."/>
            <person name="Riley R."/>
            <person name="Wiebenga A."/>
            <person name="Aguilar-Osorio G."/>
            <person name="Amillis S."/>
            <person name="Uchima C.A."/>
            <person name="Anderluh G."/>
            <person name="Asadollahi M."/>
            <person name="Askin M."/>
            <person name="Barry K."/>
            <person name="Battaglia E."/>
            <person name="Bayram O."/>
            <person name="Benocci T."/>
            <person name="Braus-Stromeyer S.A."/>
            <person name="Caldana C."/>
            <person name="Canovas D."/>
            <person name="Cerqueira G.C."/>
            <person name="Chen F."/>
            <person name="Chen W."/>
            <person name="Choi C."/>
            <person name="Clum A."/>
            <person name="Dos Santos R.A."/>
            <person name="Damasio A.R."/>
            <person name="Diallinas G."/>
            <person name="Emri T."/>
            <person name="Fekete E."/>
            <person name="Flipphi M."/>
            <person name="Freyberg S."/>
            <person name="Gallo A."/>
            <person name="Gournas C."/>
            <person name="Habgood R."/>
            <person name="Hainaut M."/>
            <person name="Harispe M.L."/>
            <person name="Henrissat B."/>
            <person name="Hilden K.S."/>
            <person name="Hope R."/>
            <person name="Hossain A."/>
            <person name="Karabika E."/>
            <person name="Karaffa L."/>
            <person name="Karanyi Z."/>
            <person name="Krasevec N."/>
            <person name="Kuo A."/>
            <person name="Kusch H."/>
            <person name="LaButti K."/>
            <person name="Lagendijk E.L."/>
            <person name="Lapidus A."/>
            <person name="Levasseur A."/>
            <person name="Lindquist E."/>
            <person name="Lipzen A."/>
            <person name="Logrieco A.F."/>
            <person name="MacCabe A."/>
            <person name="Maekelae M.R."/>
            <person name="Malavazi I."/>
            <person name="Melin P."/>
            <person name="Meyer V."/>
            <person name="Mielnichuk N."/>
            <person name="Miskei M."/>
            <person name="Molnar A.P."/>
            <person name="Mule G."/>
            <person name="Ngan C.Y."/>
            <person name="Orejas M."/>
            <person name="Orosz E."/>
            <person name="Ouedraogo J.P."/>
            <person name="Overkamp K.M."/>
            <person name="Park H.-S."/>
            <person name="Perrone G."/>
            <person name="Piumi F."/>
            <person name="Punt P.J."/>
            <person name="Ram A.F."/>
            <person name="Ramon A."/>
            <person name="Rauscher S."/>
            <person name="Record E."/>
            <person name="Riano-Pachon D.M."/>
            <person name="Robert V."/>
            <person name="Roehrig J."/>
            <person name="Ruller R."/>
            <person name="Salamov A."/>
            <person name="Salih N.S."/>
            <person name="Samson R.A."/>
            <person name="Sandor E."/>
            <person name="Sanguinetti M."/>
            <person name="Schuetze T."/>
            <person name="Sepcic K."/>
            <person name="Shelest E."/>
            <person name="Sherlock G."/>
            <person name="Sophianopoulou V."/>
            <person name="Squina F.M."/>
            <person name="Sun H."/>
            <person name="Susca A."/>
            <person name="Todd R.B."/>
            <person name="Tsang A."/>
            <person name="Unkles S.E."/>
            <person name="van de Wiele N."/>
            <person name="van Rossen-Uffink D."/>
            <person name="Oliveira J.V."/>
            <person name="Vesth T.C."/>
            <person name="Visser J."/>
            <person name="Yu J.-H."/>
            <person name="Zhou M."/>
            <person name="Andersen M.R."/>
            <person name="Archer D.B."/>
            <person name="Baker S.E."/>
            <person name="Benoit I."/>
            <person name="Brakhage A.A."/>
            <person name="Braus G.H."/>
            <person name="Fischer R."/>
            <person name="Frisvad J.C."/>
            <person name="Goldman G.H."/>
            <person name="Houbraken J."/>
            <person name="Oakley B."/>
            <person name="Pocsi I."/>
            <person name="Scazzocchio C."/>
            <person name="Seiboth B."/>
            <person name="vanKuyk P.A."/>
            <person name="Wortman J."/>
            <person name="Dyer P.S."/>
            <person name="Grigoriev I.V."/>
        </authorList>
    </citation>
    <scope>NUCLEOTIDE SEQUENCE [LARGE SCALE GENOMIC DNA]</scope>
    <source>
        <strain evidence="3">CBS 101740 / IMI 381727 / IBT 21946</strain>
    </source>
</reference>
<evidence type="ECO:0000256" key="1">
    <source>
        <dbReference type="SAM" id="MobiDB-lite"/>
    </source>
</evidence>
<keyword evidence="3" id="KW-1185">Reference proteome</keyword>
<dbReference type="RefSeq" id="XP_067478460.1">
    <property type="nucleotide sequence ID" value="XM_067628930.1"/>
</dbReference>
<evidence type="ECO:0000313" key="3">
    <source>
        <dbReference type="Proteomes" id="UP000184499"/>
    </source>
</evidence>
<dbReference type="OrthoDB" id="4439668at2759"/>
<dbReference type="VEuPathDB" id="FungiDB:ASPBRDRAFT_676271"/>
<sequence length="139" mass="15608">MSLNSRILLLVSTHLNDVPATLERPVEEIELQVVNDSEDFSEEERGEEQEEAIDNMTPCKRPAPWKPVPLNQAGVRRRPNVLQAPAPTLYEEAIETLNDAGMPHGNVLGWPMTLAQWLDNSCVAENVQDVKLFLELGCY</sequence>
<accession>A0A1L9UHW7</accession>
<dbReference type="AlphaFoldDB" id="A0A1L9UHW7"/>
<dbReference type="EMBL" id="KV878685">
    <property type="protein sequence ID" value="OJJ71212.1"/>
    <property type="molecule type" value="Genomic_DNA"/>
</dbReference>
<name>A0A1L9UHW7_ASPBC</name>
<feature type="region of interest" description="Disordered" evidence="1">
    <location>
        <begin position="34"/>
        <end position="82"/>
    </location>
</feature>
<protein>
    <submittedName>
        <fullName evidence="2">Uncharacterized protein</fullName>
    </submittedName>
</protein>
<proteinExistence type="predicted"/>
<dbReference type="GeneID" id="93581418"/>
<gene>
    <name evidence="2" type="ORF">ASPBRDRAFT_676271</name>
</gene>